<evidence type="ECO:0000256" key="2">
    <source>
        <dbReference type="ARBA" id="ARBA00008540"/>
    </source>
</evidence>
<comment type="subcellular location">
    <subcellularLocation>
        <location evidence="1 9">Cell membrane</location>
        <topology evidence="1 9">Multi-pass membrane protein</topology>
    </subcellularLocation>
</comment>
<comment type="function">
    <text evidence="9">Component of the transport system for branched-chain amino acids.</text>
</comment>
<feature type="transmembrane region" description="Helical" evidence="9">
    <location>
        <begin position="236"/>
        <end position="254"/>
    </location>
</feature>
<evidence type="ECO:0000256" key="3">
    <source>
        <dbReference type="ARBA" id="ARBA00022448"/>
    </source>
</evidence>
<evidence type="ECO:0000313" key="11">
    <source>
        <dbReference type="Proteomes" id="UP000235658"/>
    </source>
</evidence>
<keyword evidence="5 9" id="KW-0812">Transmembrane</keyword>
<accession>A0A2N6UKY4</accession>
<evidence type="ECO:0000256" key="5">
    <source>
        <dbReference type="ARBA" id="ARBA00022692"/>
    </source>
</evidence>
<comment type="caution">
    <text evidence="10">The sequence shown here is derived from an EMBL/GenBank/DDBJ whole genome shotgun (WGS) entry which is preliminary data.</text>
</comment>
<evidence type="ECO:0000256" key="1">
    <source>
        <dbReference type="ARBA" id="ARBA00004651"/>
    </source>
</evidence>
<evidence type="ECO:0000256" key="9">
    <source>
        <dbReference type="RuleBase" id="RU362122"/>
    </source>
</evidence>
<evidence type="ECO:0000256" key="8">
    <source>
        <dbReference type="ARBA" id="ARBA00023136"/>
    </source>
</evidence>
<dbReference type="PANTHER" id="PTHR30588">
    <property type="entry name" value="BRANCHED-CHAIN AMINO ACID TRANSPORT SYSTEM 2 CARRIER PROTEIN"/>
    <property type="match status" value="1"/>
</dbReference>
<reference evidence="10 11" key="1">
    <citation type="submission" date="2017-09" db="EMBL/GenBank/DDBJ databases">
        <title>Bacterial strain isolated from the female urinary microbiota.</title>
        <authorList>
            <person name="Thomas-White K."/>
            <person name="Kumar N."/>
            <person name="Forster S."/>
            <person name="Putonti C."/>
            <person name="Lawley T."/>
            <person name="Wolfe A.J."/>
        </authorList>
    </citation>
    <scope>NUCLEOTIDE SEQUENCE [LARGE SCALE GENOMIC DNA]</scope>
    <source>
        <strain evidence="10 11">UMB0204</strain>
    </source>
</reference>
<dbReference type="GO" id="GO:0005304">
    <property type="term" value="F:L-valine transmembrane transporter activity"/>
    <property type="evidence" value="ECO:0007669"/>
    <property type="project" value="TreeGrafter"/>
</dbReference>
<dbReference type="Pfam" id="PF05525">
    <property type="entry name" value="Branch_AA_trans"/>
    <property type="match status" value="1"/>
</dbReference>
<feature type="transmembrane region" description="Helical" evidence="9">
    <location>
        <begin position="425"/>
        <end position="444"/>
    </location>
</feature>
<dbReference type="EMBL" id="PNHP01000001">
    <property type="protein sequence ID" value="PMC82454.1"/>
    <property type="molecule type" value="Genomic_DNA"/>
</dbReference>
<feature type="transmembrane region" description="Helical" evidence="9">
    <location>
        <begin position="350"/>
        <end position="370"/>
    </location>
</feature>
<feature type="transmembrane region" description="Helical" evidence="9">
    <location>
        <begin position="121"/>
        <end position="141"/>
    </location>
</feature>
<dbReference type="GO" id="GO:0005886">
    <property type="term" value="C:plasma membrane"/>
    <property type="evidence" value="ECO:0007669"/>
    <property type="project" value="UniProtKB-SubCell"/>
</dbReference>
<feature type="transmembrane region" description="Helical" evidence="9">
    <location>
        <begin position="12"/>
        <end position="29"/>
    </location>
</feature>
<keyword evidence="8 9" id="KW-0472">Membrane</keyword>
<dbReference type="RefSeq" id="WP_102197521.1">
    <property type="nucleotide sequence ID" value="NZ_CAUPDS010000001.1"/>
</dbReference>
<keyword evidence="3 9" id="KW-0813">Transport</keyword>
<name>A0A2N6UKY4_9FIRM</name>
<comment type="similarity">
    <text evidence="2 9">Belongs to the branched chain amino acid transporter family.</text>
</comment>
<feature type="transmembrane region" description="Helical" evidence="9">
    <location>
        <begin position="191"/>
        <end position="215"/>
    </location>
</feature>
<protein>
    <recommendedName>
        <fullName evidence="9">Branched-chain amino acid transport system carrier protein</fullName>
    </recommendedName>
</protein>
<feature type="transmembrane region" description="Helical" evidence="9">
    <location>
        <begin position="324"/>
        <end position="344"/>
    </location>
</feature>
<evidence type="ECO:0000256" key="4">
    <source>
        <dbReference type="ARBA" id="ARBA00022475"/>
    </source>
</evidence>
<feature type="transmembrane region" description="Helical" evidence="9">
    <location>
        <begin position="377"/>
        <end position="397"/>
    </location>
</feature>
<dbReference type="PANTHER" id="PTHR30588:SF0">
    <property type="entry name" value="BRANCHED-CHAIN AMINO ACID PERMEASE BRNQ"/>
    <property type="match status" value="1"/>
</dbReference>
<dbReference type="GO" id="GO:0015190">
    <property type="term" value="F:L-leucine transmembrane transporter activity"/>
    <property type="evidence" value="ECO:0007669"/>
    <property type="project" value="TreeGrafter"/>
</dbReference>
<evidence type="ECO:0000313" key="10">
    <source>
        <dbReference type="EMBL" id="PMC82454.1"/>
    </source>
</evidence>
<dbReference type="NCBIfam" id="TIGR00796">
    <property type="entry name" value="livcs"/>
    <property type="match status" value="1"/>
</dbReference>
<dbReference type="GO" id="GO:0015188">
    <property type="term" value="F:L-isoleucine transmembrane transporter activity"/>
    <property type="evidence" value="ECO:0007669"/>
    <property type="project" value="TreeGrafter"/>
</dbReference>
<feature type="transmembrane region" description="Helical" evidence="9">
    <location>
        <begin position="41"/>
        <end position="61"/>
    </location>
</feature>
<feature type="transmembrane region" description="Helical" evidence="9">
    <location>
        <begin position="286"/>
        <end position="312"/>
    </location>
</feature>
<dbReference type="AlphaFoldDB" id="A0A2N6UKY4"/>
<feature type="transmembrane region" description="Helical" evidence="9">
    <location>
        <begin position="82"/>
        <end position="101"/>
    </location>
</feature>
<dbReference type="GO" id="GO:0015820">
    <property type="term" value="P:L-leucine transport"/>
    <property type="evidence" value="ECO:0007669"/>
    <property type="project" value="TreeGrafter"/>
</dbReference>
<keyword evidence="6 9" id="KW-0029">Amino-acid transport</keyword>
<evidence type="ECO:0000256" key="7">
    <source>
        <dbReference type="ARBA" id="ARBA00022989"/>
    </source>
</evidence>
<proteinExistence type="inferred from homology"/>
<dbReference type="GeneID" id="84577876"/>
<gene>
    <name evidence="10" type="primary">brnQ</name>
    <name evidence="10" type="ORF">CJ192_01630</name>
</gene>
<sequence length="454" mass="49250">MKKKLSFNQTLLVGSLLFGLYFGAGNLIFPIELGQNSGNNLYKVVLGFIVSGVGLPLLGVVASAISKNDSLFEMGKTVSNKFAFIFTTALYLTIGPFFAIPRTSTVAFEVGIASNVSQDKVKIYLLIFSLIFFLTVLAFALKPGKIMDNIGKILTPTFLILLSVLVVLAIIKPMGGLGENQPIEKYGNNPLFVGILDGYNTMDALASLAFAIIIISSIRKLGVKDSNQVAIETLKSGIICLIAMSTVYVSLAFMSSSSVNIMEIGNNGGIILSNISFHYLGNFGKILLAAIVIIACLKTAIGLIIACSEIFIEMYPNSLSYKTYAITFTLISFLIANLGLQNIISLSIPVLMYMYPLAIVLIFLSLLYPLIGKNKLIFSLTIGFTAIFSIFDFLRALPENISNLNFIQSIIEFAVKTLPGFNLGFGWVIPGLVGFILAIIICIIKKDQIKQINL</sequence>
<dbReference type="InterPro" id="IPR004685">
    <property type="entry name" value="Brnchd-chn_aa_trnsp_Livcs"/>
</dbReference>
<dbReference type="GO" id="GO:0015818">
    <property type="term" value="P:isoleucine transport"/>
    <property type="evidence" value="ECO:0007669"/>
    <property type="project" value="TreeGrafter"/>
</dbReference>
<feature type="transmembrane region" description="Helical" evidence="9">
    <location>
        <begin position="153"/>
        <end position="171"/>
    </location>
</feature>
<keyword evidence="4" id="KW-1003">Cell membrane</keyword>
<dbReference type="Proteomes" id="UP000235658">
    <property type="component" value="Unassembled WGS sequence"/>
</dbReference>
<keyword evidence="7 9" id="KW-1133">Transmembrane helix</keyword>
<evidence type="ECO:0000256" key="6">
    <source>
        <dbReference type="ARBA" id="ARBA00022970"/>
    </source>
</evidence>
<organism evidence="10 11">
    <name type="scientific">Anaerococcus hydrogenalis</name>
    <dbReference type="NCBI Taxonomy" id="33029"/>
    <lineage>
        <taxon>Bacteria</taxon>
        <taxon>Bacillati</taxon>
        <taxon>Bacillota</taxon>
        <taxon>Tissierellia</taxon>
        <taxon>Tissierellales</taxon>
        <taxon>Peptoniphilaceae</taxon>
        <taxon>Anaerococcus</taxon>
    </lineage>
</organism>